<feature type="region of interest" description="Disordered" evidence="2">
    <location>
        <begin position="124"/>
        <end position="159"/>
    </location>
</feature>
<dbReference type="AlphaFoldDB" id="A0AA39DVR1"/>
<reference evidence="3 4" key="1">
    <citation type="journal article" date="2023" name="BMC Biotechnol.">
        <title>Vitis rotundifolia cv Carlos genome sequencing.</title>
        <authorList>
            <person name="Huff M."/>
            <person name="Hulse-Kemp A."/>
            <person name="Scheffler B."/>
            <person name="Youngblood R."/>
            <person name="Simpson S."/>
            <person name="Babiker E."/>
            <person name="Staton M."/>
        </authorList>
    </citation>
    <scope>NUCLEOTIDE SEQUENCE [LARGE SCALE GENOMIC DNA]</scope>
    <source>
        <tissue evidence="3">Leaf</tissue>
    </source>
</reference>
<evidence type="ECO:0000256" key="1">
    <source>
        <dbReference type="SAM" id="Coils"/>
    </source>
</evidence>
<feature type="region of interest" description="Disordered" evidence="2">
    <location>
        <begin position="302"/>
        <end position="342"/>
    </location>
</feature>
<keyword evidence="4" id="KW-1185">Reference proteome</keyword>
<feature type="compositionally biased region" description="Basic and acidic residues" evidence="2">
    <location>
        <begin position="197"/>
        <end position="210"/>
    </location>
</feature>
<feature type="compositionally biased region" description="Basic and acidic residues" evidence="2">
    <location>
        <begin position="226"/>
        <end position="236"/>
    </location>
</feature>
<feature type="coiled-coil region" evidence="1">
    <location>
        <begin position="23"/>
        <end position="57"/>
    </location>
</feature>
<dbReference type="EMBL" id="JARBHA010000006">
    <property type="protein sequence ID" value="KAJ9699431.1"/>
    <property type="molecule type" value="Genomic_DNA"/>
</dbReference>
<name>A0AA39DVR1_VITRO</name>
<accession>A0AA39DVR1</accession>
<feature type="region of interest" description="Disordered" evidence="2">
    <location>
        <begin position="197"/>
        <end position="254"/>
    </location>
</feature>
<protein>
    <submittedName>
        <fullName evidence="3">Uncharacterized protein</fullName>
    </submittedName>
</protein>
<feature type="compositionally biased region" description="Polar residues" evidence="2">
    <location>
        <begin position="326"/>
        <end position="337"/>
    </location>
</feature>
<evidence type="ECO:0000313" key="4">
    <source>
        <dbReference type="Proteomes" id="UP001168098"/>
    </source>
</evidence>
<evidence type="ECO:0000256" key="2">
    <source>
        <dbReference type="SAM" id="MobiDB-lite"/>
    </source>
</evidence>
<feature type="compositionally biased region" description="Basic and acidic residues" evidence="2">
    <location>
        <begin position="532"/>
        <end position="542"/>
    </location>
</feature>
<comment type="caution">
    <text evidence="3">The sequence shown here is derived from an EMBL/GenBank/DDBJ whole genome shotgun (WGS) entry which is preliminary data.</text>
</comment>
<proteinExistence type="predicted"/>
<organism evidence="3 4">
    <name type="scientific">Vitis rotundifolia</name>
    <name type="common">Muscadine grape</name>
    <dbReference type="NCBI Taxonomy" id="103349"/>
    <lineage>
        <taxon>Eukaryota</taxon>
        <taxon>Viridiplantae</taxon>
        <taxon>Streptophyta</taxon>
        <taxon>Embryophyta</taxon>
        <taxon>Tracheophyta</taxon>
        <taxon>Spermatophyta</taxon>
        <taxon>Magnoliopsida</taxon>
        <taxon>eudicotyledons</taxon>
        <taxon>Gunneridae</taxon>
        <taxon>Pentapetalae</taxon>
        <taxon>rosids</taxon>
        <taxon>Vitales</taxon>
        <taxon>Vitaceae</taxon>
        <taxon>Viteae</taxon>
        <taxon>Vitis</taxon>
    </lineage>
</organism>
<dbReference type="PANTHER" id="PTHR33701">
    <property type="entry name" value="TRANSMEMBRANE PROTEIN"/>
    <property type="match status" value="1"/>
</dbReference>
<feature type="compositionally biased region" description="Polar residues" evidence="2">
    <location>
        <begin position="134"/>
        <end position="155"/>
    </location>
</feature>
<evidence type="ECO:0000313" key="3">
    <source>
        <dbReference type="EMBL" id="KAJ9699431.1"/>
    </source>
</evidence>
<gene>
    <name evidence="3" type="ORF">PVL29_008158</name>
</gene>
<sequence>MEDSDATTIESLRTELLSERSASKFARQRVEELAKRVVELEEQLRVVTFQRRKAENAMVDVLISLEKNGFSYFSEAIHSGSDDDGINTESKISDNSGREFCTSPGRSLLQKSCKCCLNHNGKIHGDRGRRRRTSSASNGGSTPKTLGKSICQTEQGENRTEVVEGVPNAGFYHDGKDVNMEIALEEQAQFIGHHEAEEKAQKEREEKFRGDGNCTLDSYGPGNLSDVKDEKDEDKGLTLQPAEKITSQDRGVKPNGFLAATDIETECLQPQQCSSTVSSESPSEFPGFAISNQRSIEANANWKQQQEGLEDKSLHPPSNVLPGHHSAQNSSSHTQGNLLKGESSGCKNKLQVKVLSEKANGLGSVLDALQSAKLSLSNKLSRWPLSRENGQQGRALELEPPVPAPAIRARNGMAVPVGYGRPHGLTMDLQPGGVQPPASMLGSSPGFSSTMYHPEMGVAVSAGNQLGTNHWMEPRPRISTLRQNSEPRLDTGRDSPGYGQYSHILMQRMPSDNKISRPLQSNGMKRRSYSLYDDHSRSMMQE</sequence>
<keyword evidence="1" id="KW-0175">Coiled coil</keyword>
<dbReference type="PANTHER" id="PTHR33701:SF3">
    <property type="entry name" value="TRANSCRIPTIONAL REGULATOR ATRX"/>
    <property type="match status" value="1"/>
</dbReference>
<dbReference type="Proteomes" id="UP001168098">
    <property type="component" value="Unassembled WGS sequence"/>
</dbReference>
<feature type="region of interest" description="Disordered" evidence="2">
    <location>
        <begin position="478"/>
        <end position="542"/>
    </location>
</feature>